<dbReference type="InterPro" id="IPR029034">
    <property type="entry name" value="Cystine-knot_cytokine"/>
</dbReference>
<dbReference type="EMBL" id="RQTK01001462">
    <property type="protein sequence ID" value="RUS70217.1"/>
    <property type="molecule type" value="Genomic_DNA"/>
</dbReference>
<dbReference type="Gene3D" id="2.10.90.10">
    <property type="entry name" value="Cystine-knot cytokines"/>
    <property type="match status" value="1"/>
</dbReference>
<dbReference type="Proteomes" id="UP000271974">
    <property type="component" value="Unassembled WGS sequence"/>
</dbReference>
<name>A0A433SM18_ELYCH</name>
<sequence length="267" mass="29193">MYELDKQDECECAVPQKYVERFNLPVYRNVRTWPPCVLLHRCLPTSGCCTPPMTCGPSKIDVVHIPFMVFTIYDLRASLEPTEAFFYSFVNHTQCACQLEGDVPRYICDKKCPEPFQKTFVGPTCLCECLSNGKTDNKFCKEIKGGARTLPAQAAECVRSGGCYKPLCEVGEFNAATGYCPLSDDYALPAHAFGDNPSMHRHYRAHLRLPERPTSISNSSATGENVTASNSSATGENVTASNSSATGENVTASNSSATGENVRLGRT</sequence>
<dbReference type="SUPFAM" id="SSF57501">
    <property type="entry name" value="Cystine-knot cytokines"/>
    <property type="match status" value="1"/>
</dbReference>
<dbReference type="PANTHER" id="PTHR21719:SF1">
    <property type="entry name" value="FI06402P-RELATED"/>
    <property type="match status" value="1"/>
</dbReference>
<feature type="domain" description="Platelet-derived growth factor (PDGF) family profile" evidence="2">
    <location>
        <begin position="14"/>
        <end position="102"/>
    </location>
</feature>
<dbReference type="GO" id="GO:0008083">
    <property type="term" value="F:growth factor activity"/>
    <property type="evidence" value="ECO:0007669"/>
    <property type="project" value="InterPro"/>
</dbReference>
<keyword evidence="4" id="KW-1185">Reference proteome</keyword>
<organism evidence="3 4">
    <name type="scientific">Elysia chlorotica</name>
    <name type="common">Eastern emerald elysia</name>
    <name type="synonym">Sea slug</name>
    <dbReference type="NCBI Taxonomy" id="188477"/>
    <lineage>
        <taxon>Eukaryota</taxon>
        <taxon>Metazoa</taxon>
        <taxon>Spiralia</taxon>
        <taxon>Lophotrochozoa</taxon>
        <taxon>Mollusca</taxon>
        <taxon>Gastropoda</taxon>
        <taxon>Heterobranchia</taxon>
        <taxon>Euthyneura</taxon>
        <taxon>Panpulmonata</taxon>
        <taxon>Sacoglossa</taxon>
        <taxon>Placobranchoidea</taxon>
        <taxon>Plakobranchidae</taxon>
        <taxon>Elysia</taxon>
    </lineage>
</organism>
<feature type="compositionally biased region" description="Polar residues" evidence="1">
    <location>
        <begin position="214"/>
        <end position="259"/>
    </location>
</feature>
<accession>A0A433SM18</accession>
<evidence type="ECO:0000313" key="4">
    <source>
        <dbReference type="Proteomes" id="UP000271974"/>
    </source>
</evidence>
<dbReference type="PROSITE" id="PS50278">
    <property type="entry name" value="PDGF_2"/>
    <property type="match status" value="1"/>
</dbReference>
<dbReference type="STRING" id="188477.A0A433SM18"/>
<evidence type="ECO:0000259" key="2">
    <source>
        <dbReference type="PROSITE" id="PS50278"/>
    </source>
</evidence>
<gene>
    <name evidence="3" type="ORF">EGW08_022019</name>
</gene>
<dbReference type="InterPro" id="IPR000072">
    <property type="entry name" value="PDGF/VEGF_dom"/>
</dbReference>
<reference evidence="3 4" key="1">
    <citation type="submission" date="2019-01" db="EMBL/GenBank/DDBJ databases">
        <title>A draft genome assembly of the solar-powered sea slug Elysia chlorotica.</title>
        <authorList>
            <person name="Cai H."/>
            <person name="Li Q."/>
            <person name="Fang X."/>
            <person name="Li J."/>
            <person name="Curtis N.E."/>
            <person name="Altenburger A."/>
            <person name="Shibata T."/>
            <person name="Feng M."/>
            <person name="Maeda T."/>
            <person name="Schwartz J.A."/>
            <person name="Shigenobu S."/>
            <person name="Lundholm N."/>
            <person name="Nishiyama T."/>
            <person name="Yang H."/>
            <person name="Hasebe M."/>
            <person name="Li S."/>
            <person name="Pierce S.K."/>
            <person name="Wang J."/>
        </authorList>
    </citation>
    <scope>NUCLEOTIDE SEQUENCE [LARGE SCALE GENOMIC DNA]</scope>
    <source>
        <strain evidence="3">EC2010</strain>
        <tissue evidence="3">Whole organism of an adult</tissue>
    </source>
</reference>
<evidence type="ECO:0000313" key="3">
    <source>
        <dbReference type="EMBL" id="RUS70217.1"/>
    </source>
</evidence>
<proteinExistence type="predicted"/>
<feature type="region of interest" description="Disordered" evidence="1">
    <location>
        <begin position="213"/>
        <end position="267"/>
    </location>
</feature>
<dbReference type="GO" id="GO:0016020">
    <property type="term" value="C:membrane"/>
    <property type="evidence" value="ECO:0007669"/>
    <property type="project" value="InterPro"/>
</dbReference>
<comment type="caution">
    <text evidence="3">The sequence shown here is derived from an EMBL/GenBank/DDBJ whole genome shotgun (WGS) entry which is preliminary data.</text>
</comment>
<protein>
    <recommendedName>
        <fullName evidence="2">Platelet-derived growth factor (PDGF) family profile domain-containing protein</fullName>
    </recommendedName>
</protein>
<dbReference type="OrthoDB" id="6370328at2759"/>
<evidence type="ECO:0000256" key="1">
    <source>
        <dbReference type="SAM" id="MobiDB-lite"/>
    </source>
</evidence>
<dbReference type="AlphaFoldDB" id="A0A433SM18"/>
<dbReference type="PANTHER" id="PTHR21719">
    <property type="entry name" value="FI06402P-RELATED"/>
    <property type="match status" value="1"/>
</dbReference>